<dbReference type="PANTHER" id="PTHR34676">
    <property type="entry name" value="DUF4219 DOMAIN-CONTAINING PROTEIN-RELATED"/>
    <property type="match status" value="1"/>
</dbReference>
<evidence type="ECO:0000256" key="2">
    <source>
        <dbReference type="SAM" id="MobiDB-lite"/>
    </source>
</evidence>
<dbReference type="Pfam" id="PF14223">
    <property type="entry name" value="Retrotran_gag_2"/>
    <property type="match status" value="1"/>
</dbReference>
<feature type="coiled-coil region" evidence="1">
    <location>
        <begin position="319"/>
        <end position="367"/>
    </location>
</feature>
<dbReference type="AlphaFoldDB" id="I7AYC8"/>
<name>I7AYC8_PHAVU</name>
<dbReference type="GO" id="GO:0016301">
    <property type="term" value="F:kinase activity"/>
    <property type="evidence" value="ECO:0007669"/>
    <property type="project" value="UniProtKB-KW"/>
</dbReference>
<feature type="compositionally biased region" description="Basic and acidic residues" evidence="2">
    <location>
        <begin position="854"/>
        <end position="866"/>
    </location>
</feature>
<feature type="region of interest" description="Disordered" evidence="2">
    <location>
        <begin position="832"/>
        <end position="876"/>
    </location>
</feature>
<dbReference type="PANTHER" id="PTHR34676:SF8">
    <property type="entry name" value="TRANSMEMBRANE PROTEIN"/>
    <property type="match status" value="1"/>
</dbReference>
<keyword evidence="3" id="KW-0808">Transferase</keyword>
<dbReference type="EMBL" id="JX000234">
    <property type="protein sequence ID" value="AFN88193.1"/>
    <property type="molecule type" value="Genomic_DNA"/>
</dbReference>
<keyword evidence="3" id="KW-0418">Kinase</keyword>
<reference evidence="3" key="1">
    <citation type="journal article" date="2012" name="Theor. Appl. Genet.">
        <title>Development of candidate gene markers associated to common bacterial blight resistance in common bean.</title>
        <authorList>
            <person name="Shi C."/>
            <person name="Yu K."/>
            <person name="Xie W."/>
            <person name="Perry G."/>
            <person name="Navabi A."/>
            <person name="Peter Pauls K."/>
            <person name="Miklas P.N."/>
            <person name="Fourie D."/>
        </authorList>
    </citation>
    <scope>NUCLEOTIDE SEQUENCE</scope>
</reference>
<keyword evidence="3" id="KW-0675">Receptor</keyword>
<protein>
    <submittedName>
        <fullName evidence="3">Putative receptor-like protein kinase</fullName>
    </submittedName>
</protein>
<proteinExistence type="predicted"/>
<organism evidence="3">
    <name type="scientific">Phaseolus vulgaris</name>
    <name type="common">Kidney bean</name>
    <name type="synonym">French bean</name>
    <dbReference type="NCBI Taxonomy" id="3885"/>
    <lineage>
        <taxon>Eukaryota</taxon>
        <taxon>Viridiplantae</taxon>
        <taxon>Streptophyta</taxon>
        <taxon>Embryophyta</taxon>
        <taxon>Tracheophyta</taxon>
        <taxon>Spermatophyta</taxon>
        <taxon>Magnoliopsida</taxon>
        <taxon>eudicotyledons</taxon>
        <taxon>Gunneridae</taxon>
        <taxon>Pentapetalae</taxon>
        <taxon>rosids</taxon>
        <taxon>fabids</taxon>
        <taxon>Fabales</taxon>
        <taxon>Fabaceae</taxon>
        <taxon>Papilionoideae</taxon>
        <taxon>50 kb inversion clade</taxon>
        <taxon>NPAAA clade</taxon>
        <taxon>indigoferoid/millettioid clade</taxon>
        <taxon>Phaseoleae</taxon>
        <taxon>Phaseolus</taxon>
    </lineage>
</organism>
<keyword evidence="1" id="KW-0175">Coiled coil</keyword>
<evidence type="ECO:0000313" key="3">
    <source>
        <dbReference type="EMBL" id="AFN88193.1"/>
    </source>
</evidence>
<accession>I7AYC8</accession>
<evidence type="ECO:0000256" key="1">
    <source>
        <dbReference type="SAM" id="Coils"/>
    </source>
</evidence>
<sequence length="1203" mass="135729">MADRLPFGEGASINRPPLLCGLNYQFWKVRMKIFVESLDKGIWDAIENGPFVPKFEKDGSSIEKPWVSQCKSAKEMWDTLEVTHEGTNEVKRARKHTLIQEYEMFRMQKGETIAEVQKRFTHIINHLMSLDKTFDKDELNIKILKCLDSTWKPKVTAISESKDLTSLSVASLFGKLREHELEMNRLNVQESEDKHTRSIALKASKHKGKQDSSDDSDDETLVCCQESHIKADCPNTSKEKKTSYKEKKGKTKRAYIAWDENEVSSSSSSSSEDEKANICLIAEDDDESSSSSEVSSCASLNEQNYSELLEAFQETHDEANRLVLSNNRLRDLNNRLEKKVKSLEEDMRKAKIDFEKLENHLKNTSCKCDTLICENCENLEKKVHYLVETVDKLSKGKSNFENVLASQSYIFGKAGLGFNPQNKQDRFSKSFSRKPEKQPIVKTKQPVVTCFYYMKKGHSVRFCKIRKFSILRGYMKWIPKGCEVPRKIKRKRRAEPYDQAVEDKRQSLKLNQCYAKAFSDIFCARTESSPLSLKIRWRILPQEQPIATSLVTSLAPSLEKNLGSEHSSVLAFAIMESTRPTSKRVKTRAVRSGGRLESWFSGDTDLIEKYRYETSVKKINNPKVVCFDWLKSQKLDNVRRLLKDQSLRKFLELKGNIYPDLVRVFYTNLKFEGNNLVSHVKGVEMEITHEVWAAVVGLKYSGLRINKGNLGVVEDFNKIQFYKSCLKNQNAQGSTCSVGGLKLDERGSNHSVLTEEDMVYIFCITKKIEINWIHIIKEHMQKAMRSSDYHYPYAVLISKFLLYFEVNLEDETSELVNKMGFTKIGGKWVSKDGDHGASSSGAAENDQDEPADMDVQHEDPTGEYHDAGPSTGAGNQEERIQTMSPFERLMVNRLDSFAENQRNLHDLCVSNFQSINNKFDNMDARFMTLNEQIEGEIVEPSGVQALKNPNPLKDDEALAVLAVAVLCSRSAILVLAKESVFLEVVQGHSLGCGGGWRWRSPSCGQGYCGDGGRVVGRGDGLVVGKVGWVIFILDELSSVEDQPEAGQHLAHLAISRGQLIKGFGLLEGQLPHPIQGELVQKDVIVLGAAHPKELPLKPLIGLLEQGKDDSSCHPAEAYPEVLSWILRLEEVEEDIYGGGMAEMVAENGESPHEGPAVGMQLGRGNIYLSQQLHLKAGEGEALPDALEDHLIEEENRGTKNRCR</sequence>